<evidence type="ECO:0000313" key="3">
    <source>
        <dbReference type="EMBL" id="MCU6705618.1"/>
    </source>
</evidence>
<organism evidence="3 4">
    <name type="scientific">Hominimerdicola aceti</name>
    <dbReference type="NCBI Taxonomy" id="2981726"/>
    <lineage>
        <taxon>Bacteria</taxon>
        <taxon>Bacillati</taxon>
        <taxon>Bacillota</taxon>
        <taxon>Clostridia</taxon>
        <taxon>Eubacteriales</taxon>
        <taxon>Oscillospiraceae</taxon>
        <taxon>Hominimerdicola</taxon>
    </lineage>
</organism>
<sequence length="517" mass="59215">MINRKLKATLSLVLALIVMCSACVLPVFALDDVSGGGSSSNVIRVKRFSQMIDYAKNNNIDIENSHYIMTYSEDSSQYYWWYYIFFIPDDILVNDTLILTHGRYSSSFTNSFIKARVSDYGNSDIDDLEYRANVDVSSFSLYVDDDEQSHSNLNHIYATNVNITNNGDKLDVSSPFAKPYKASITYDDDSKNFLFNFEPKNDNDVYNVNIAVSNQSEWDYPNSDGWYYLPMDTSGDFTKENPLHGSIPLNVMRDGIMRYNSNKDIENTGKLYFFLIAAKGKGDEALYKDRFCAASYEYSLVDTVDSHKKEPFSEKKDYEEFPSLSDYIDTDFPDIRDYVNFDMFHDLDGIADFVKAVVEFLWNAFTGFFRWLWAALKFVFFNFLGIFEWLGKCLWTIVKNIGIALYNLVVDLKKLVTYLFVPNSKDLNVAIESKFPAYAKLRKAFQQGKQSSSNSVTFTLFGKDFDFNMNSAPNELKSALFNASTIAMYAICIYATIKALFRCFGIQLHESSESEGE</sequence>
<evidence type="ECO:0000256" key="1">
    <source>
        <dbReference type="SAM" id="Phobius"/>
    </source>
</evidence>
<dbReference type="AlphaFoldDB" id="A0AAE3IKM8"/>
<dbReference type="RefSeq" id="WP_267300910.1">
    <property type="nucleotide sequence ID" value="NZ_JAOQJZ010000005.1"/>
</dbReference>
<feature type="chain" id="PRO_5041989790" evidence="2">
    <location>
        <begin position="30"/>
        <end position="517"/>
    </location>
</feature>
<evidence type="ECO:0000313" key="4">
    <source>
        <dbReference type="Proteomes" id="UP001208131"/>
    </source>
</evidence>
<evidence type="ECO:0000256" key="2">
    <source>
        <dbReference type="SAM" id="SignalP"/>
    </source>
</evidence>
<name>A0AAE3IKM8_9FIRM</name>
<keyword evidence="1" id="KW-1133">Transmembrane helix</keyword>
<keyword evidence="1" id="KW-0812">Transmembrane</keyword>
<dbReference type="Proteomes" id="UP001208131">
    <property type="component" value="Unassembled WGS sequence"/>
</dbReference>
<feature type="signal peptide" evidence="2">
    <location>
        <begin position="1"/>
        <end position="29"/>
    </location>
</feature>
<keyword evidence="2" id="KW-0732">Signal</keyword>
<feature type="transmembrane region" description="Helical" evidence="1">
    <location>
        <begin position="479"/>
        <end position="501"/>
    </location>
</feature>
<protein>
    <submittedName>
        <fullName evidence="3">Uncharacterized protein</fullName>
    </submittedName>
</protein>
<reference evidence="3 4" key="1">
    <citation type="journal article" date="2021" name="ISME Commun">
        <title>Automated analysis of genomic sequences facilitates high-throughput and comprehensive description of bacteria.</title>
        <authorList>
            <person name="Hitch T.C.A."/>
        </authorList>
    </citation>
    <scope>NUCLEOTIDE SEQUENCE [LARGE SCALE GENOMIC DNA]</scope>
    <source>
        <strain evidence="3 4">Sanger_31</strain>
    </source>
</reference>
<gene>
    <name evidence="3" type="ORF">OCV57_06725</name>
</gene>
<proteinExistence type="predicted"/>
<keyword evidence="4" id="KW-1185">Reference proteome</keyword>
<accession>A0AAE3IKM8</accession>
<feature type="transmembrane region" description="Helical" evidence="1">
    <location>
        <begin position="371"/>
        <end position="391"/>
    </location>
</feature>
<keyword evidence="1" id="KW-0472">Membrane</keyword>
<comment type="caution">
    <text evidence="3">The sequence shown here is derived from an EMBL/GenBank/DDBJ whole genome shotgun (WGS) entry which is preliminary data.</text>
</comment>
<dbReference type="EMBL" id="JAOQJZ010000005">
    <property type="protein sequence ID" value="MCU6705618.1"/>
    <property type="molecule type" value="Genomic_DNA"/>
</dbReference>